<evidence type="ECO:0008006" key="3">
    <source>
        <dbReference type="Google" id="ProtNLM"/>
    </source>
</evidence>
<dbReference type="AlphaFoldDB" id="A0A1U7IFZ0"/>
<dbReference type="Gene3D" id="6.10.10.120">
    <property type="entry name" value="Antitoxin ParD1-like"/>
    <property type="match status" value="1"/>
</dbReference>
<comment type="caution">
    <text evidence="1">The sequence shown here is derived from an EMBL/GenBank/DDBJ whole genome shotgun (WGS) entry which is preliminary data.</text>
</comment>
<dbReference type="InterPro" id="IPR010985">
    <property type="entry name" value="Ribbon_hlx_hlx"/>
</dbReference>
<protein>
    <recommendedName>
        <fullName evidence="3">CopG family transcriptional regulator</fullName>
    </recommendedName>
</protein>
<name>A0A1U7IFZ0_9CYAN</name>
<dbReference type="EMBL" id="MRCE01000018">
    <property type="protein sequence ID" value="OKH35981.1"/>
    <property type="molecule type" value="Genomic_DNA"/>
</dbReference>
<proteinExistence type="predicted"/>
<dbReference type="STRING" id="454136.NIES2119_18450"/>
<evidence type="ECO:0000313" key="2">
    <source>
        <dbReference type="Proteomes" id="UP000185860"/>
    </source>
</evidence>
<organism evidence="1 2">
    <name type="scientific">[Phormidium ambiguum] IAM M-71</name>
    <dbReference type="NCBI Taxonomy" id="454136"/>
    <lineage>
        <taxon>Bacteria</taxon>
        <taxon>Bacillati</taxon>
        <taxon>Cyanobacteriota</taxon>
        <taxon>Cyanophyceae</taxon>
        <taxon>Oscillatoriophycideae</taxon>
        <taxon>Aerosakkonematales</taxon>
        <taxon>Aerosakkonemataceae</taxon>
        <taxon>Floridanema</taxon>
    </lineage>
</organism>
<dbReference type="InterPro" id="IPR038296">
    <property type="entry name" value="ParD_sf"/>
</dbReference>
<gene>
    <name evidence="1" type="ORF">NIES2119_18450</name>
</gene>
<dbReference type="Proteomes" id="UP000185860">
    <property type="component" value="Unassembled WGS sequence"/>
</dbReference>
<dbReference type="SUPFAM" id="SSF47598">
    <property type="entry name" value="Ribbon-helix-helix"/>
    <property type="match status" value="1"/>
</dbReference>
<sequence length="99" mass="11340">MGKERSLFSQNFWQNQSEATMQITLSQEQTQILEALVKQGQYSSVEEAINTALQLLIHDVAEREAWLRFSRNQLNDAYTQDDDYPLDAIKIANPDYAGS</sequence>
<evidence type="ECO:0000313" key="1">
    <source>
        <dbReference type="EMBL" id="OKH35981.1"/>
    </source>
</evidence>
<dbReference type="GO" id="GO:0006355">
    <property type="term" value="P:regulation of DNA-templated transcription"/>
    <property type="evidence" value="ECO:0007669"/>
    <property type="project" value="InterPro"/>
</dbReference>
<accession>A0A1U7IFZ0</accession>
<reference evidence="1 2" key="1">
    <citation type="submission" date="2016-11" db="EMBL/GenBank/DDBJ databases">
        <title>Draft Genome Sequences of Nine Cyanobacterial Strains from Diverse Habitats.</title>
        <authorList>
            <person name="Zhu T."/>
            <person name="Hou S."/>
            <person name="Lu X."/>
            <person name="Hess W.R."/>
        </authorList>
    </citation>
    <scope>NUCLEOTIDE SEQUENCE [LARGE SCALE GENOMIC DNA]</scope>
    <source>
        <strain evidence="1 2">IAM M-71</strain>
    </source>
</reference>